<proteinExistence type="predicted"/>
<accession>A0A1F4ZCP6</accession>
<comment type="caution">
    <text evidence="1">The sequence shown here is derived from an EMBL/GenBank/DDBJ whole genome shotgun (WGS) entry which is preliminary data.</text>
</comment>
<sequence length="219" mass="24676">MKVEVRQLNIVNSILGRGLMSAKNQAHMGEEMFTSKSRDSEWIEGCVIRVARGVLGLIDWKRTKVDVKERLYKGLWSIFPVIAERADYTVGDISDLPDAVLETRFANSLLVAMHTKNIELTKKDPTGTLAIKHYVSPDRFCAVILPWQIGENLGEKIRQTNAPLHLVPMTKATVFGGSGARRKRELTVPDYERFILGLLGSSRDFLFIHGVRLPTEEDL</sequence>
<dbReference type="Proteomes" id="UP000177080">
    <property type="component" value="Unassembled WGS sequence"/>
</dbReference>
<evidence type="ECO:0000313" key="1">
    <source>
        <dbReference type="EMBL" id="OGD04082.1"/>
    </source>
</evidence>
<dbReference type="EMBL" id="MEXN01000003">
    <property type="protein sequence ID" value="OGD04082.1"/>
    <property type="molecule type" value="Genomic_DNA"/>
</dbReference>
<dbReference type="STRING" id="1797259.A2989_01640"/>
<reference evidence="1 2" key="1">
    <citation type="journal article" date="2016" name="Nat. Commun.">
        <title>Thousands of microbial genomes shed light on interconnected biogeochemical processes in an aquifer system.</title>
        <authorList>
            <person name="Anantharaman K."/>
            <person name="Brown C.T."/>
            <person name="Hug L.A."/>
            <person name="Sharon I."/>
            <person name="Castelle C.J."/>
            <person name="Probst A.J."/>
            <person name="Thomas B.C."/>
            <person name="Singh A."/>
            <person name="Wilkins M.J."/>
            <person name="Karaoz U."/>
            <person name="Brodie E.L."/>
            <person name="Williams K.H."/>
            <person name="Hubbard S.S."/>
            <person name="Banfield J.F."/>
        </authorList>
    </citation>
    <scope>NUCLEOTIDE SEQUENCE [LARGE SCALE GENOMIC DNA]</scope>
</reference>
<gene>
    <name evidence="1" type="ORF">A2989_01640</name>
</gene>
<organism evidence="1 2">
    <name type="scientific">Candidatus Amesbacteria bacterium RIFCSPLOWO2_01_FULL_48_25</name>
    <dbReference type="NCBI Taxonomy" id="1797259"/>
    <lineage>
        <taxon>Bacteria</taxon>
        <taxon>Candidatus Amesiibacteriota</taxon>
    </lineage>
</organism>
<protein>
    <submittedName>
        <fullName evidence="1">Uncharacterized protein</fullName>
    </submittedName>
</protein>
<dbReference type="AlphaFoldDB" id="A0A1F4ZCP6"/>
<evidence type="ECO:0000313" key="2">
    <source>
        <dbReference type="Proteomes" id="UP000177080"/>
    </source>
</evidence>
<name>A0A1F4ZCP6_9BACT</name>